<keyword evidence="5" id="KW-0158">Chromosome</keyword>
<keyword evidence="11" id="KW-0995">Kinetochore</keyword>
<evidence type="ECO:0000256" key="13">
    <source>
        <dbReference type="ARBA" id="ARBA00023242"/>
    </source>
</evidence>
<dbReference type="Pfam" id="PF08656">
    <property type="entry name" value="DASH_Dad3"/>
    <property type="match status" value="1"/>
</dbReference>
<evidence type="ECO:0000313" key="18">
    <source>
        <dbReference type="EMBL" id="SMN22887.1"/>
    </source>
</evidence>
<dbReference type="Proteomes" id="UP000196158">
    <property type="component" value="Unassembled WGS sequence"/>
</dbReference>
<dbReference type="InterPro" id="IPR013965">
    <property type="entry name" value="DASH_Dad3"/>
</dbReference>
<dbReference type="GO" id="GO:0051010">
    <property type="term" value="F:microtubule plus-end binding"/>
    <property type="evidence" value="ECO:0007669"/>
    <property type="project" value="TreeGrafter"/>
</dbReference>
<dbReference type="GO" id="GO:0005874">
    <property type="term" value="C:microtubule"/>
    <property type="evidence" value="ECO:0007669"/>
    <property type="project" value="UniProtKB-KW"/>
</dbReference>
<keyword evidence="7" id="KW-0132">Cell division</keyword>
<dbReference type="GO" id="GO:0042729">
    <property type="term" value="C:DASH complex"/>
    <property type="evidence" value="ECO:0007669"/>
    <property type="project" value="InterPro"/>
</dbReference>
<dbReference type="STRING" id="1789683.A0A1X7RB40"/>
<reference evidence="18 19" key="1">
    <citation type="submission" date="2017-04" db="EMBL/GenBank/DDBJ databases">
        <authorList>
            <person name="Afonso C.L."/>
            <person name="Miller P.J."/>
            <person name="Scott M.A."/>
            <person name="Spackman E."/>
            <person name="Goraichik I."/>
            <person name="Dimitrov K.M."/>
            <person name="Suarez D.L."/>
            <person name="Swayne D.E."/>
        </authorList>
    </citation>
    <scope>NUCLEOTIDE SEQUENCE [LARGE SCALE GENOMIC DNA]</scope>
</reference>
<dbReference type="GO" id="GO:0072686">
    <property type="term" value="C:mitotic spindle"/>
    <property type="evidence" value="ECO:0007669"/>
    <property type="project" value="InterPro"/>
</dbReference>
<evidence type="ECO:0000256" key="17">
    <source>
        <dbReference type="ARBA" id="ARBA00044305"/>
    </source>
</evidence>
<accession>A0A1X7RB40</accession>
<organism evidence="18 19">
    <name type="scientific">Maudiozyma saulgeensis</name>
    <dbReference type="NCBI Taxonomy" id="1789683"/>
    <lineage>
        <taxon>Eukaryota</taxon>
        <taxon>Fungi</taxon>
        <taxon>Dikarya</taxon>
        <taxon>Ascomycota</taxon>
        <taxon>Saccharomycotina</taxon>
        <taxon>Saccharomycetes</taxon>
        <taxon>Saccharomycetales</taxon>
        <taxon>Saccharomycetaceae</taxon>
        <taxon>Maudiozyma</taxon>
    </lineage>
</organism>
<keyword evidence="9" id="KW-0498">Mitosis</keyword>
<evidence type="ECO:0000256" key="2">
    <source>
        <dbReference type="ARBA" id="ARBA00004186"/>
    </source>
</evidence>
<evidence type="ECO:0000256" key="15">
    <source>
        <dbReference type="ARBA" id="ARBA00023328"/>
    </source>
</evidence>
<evidence type="ECO:0000256" key="11">
    <source>
        <dbReference type="ARBA" id="ARBA00022838"/>
    </source>
</evidence>
<proteinExistence type="inferred from homology"/>
<protein>
    <recommendedName>
        <fullName evidence="16">DASH complex subunit DAD3</fullName>
    </recommendedName>
    <alternativeName>
        <fullName evidence="17">Outer kinetochore protein DAD3</fullName>
    </alternativeName>
</protein>
<evidence type="ECO:0000256" key="10">
    <source>
        <dbReference type="ARBA" id="ARBA00022829"/>
    </source>
</evidence>
<evidence type="ECO:0000256" key="3">
    <source>
        <dbReference type="ARBA" id="ARBA00004629"/>
    </source>
</evidence>
<dbReference type="AlphaFoldDB" id="A0A1X7RB40"/>
<keyword evidence="19" id="KW-1185">Reference proteome</keyword>
<evidence type="ECO:0000256" key="9">
    <source>
        <dbReference type="ARBA" id="ARBA00022776"/>
    </source>
</evidence>
<keyword evidence="6" id="KW-0963">Cytoplasm</keyword>
<comment type="similarity">
    <text evidence="4">Belongs to the DASH complex DAD3 family.</text>
</comment>
<comment type="subcellular location">
    <subcellularLocation>
        <location evidence="3">Chromosome</location>
        <location evidence="3">Centromere</location>
        <location evidence="3">Kinetochore</location>
    </subcellularLocation>
    <subcellularLocation>
        <location evidence="2">Cytoplasm</location>
        <location evidence="2">Cytoskeleton</location>
        <location evidence="2">Spindle</location>
    </subcellularLocation>
    <subcellularLocation>
        <location evidence="1">Nucleus</location>
    </subcellularLocation>
</comment>
<name>A0A1X7RB40_9SACH</name>
<keyword evidence="10" id="KW-0159">Chromosome partition</keyword>
<evidence type="ECO:0000256" key="6">
    <source>
        <dbReference type="ARBA" id="ARBA00022490"/>
    </source>
</evidence>
<evidence type="ECO:0000256" key="16">
    <source>
        <dbReference type="ARBA" id="ARBA00044179"/>
    </source>
</evidence>
<evidence type="ECO:0000256" key="7">
    <source>
        <dbReference type="ARBA" id="ARBA00022618"/>
    </source>
</evidence>
<sequence length="84" mass="9336">METQLTPLQQNVLDKYSALATTLHSLDAAIQELNASQRNKDKSKASPEEVLSEMRELEVKLALVGTLLKGSVYSYVLSNQDKNQ</sequence>
<keyword evidence="13" id="KW-0539">Nucleus</keyword>
<keyword evidence="15" id="KW-0137">Centromere</keyword>
<evidence type="ECO:0000313" key="19">
    <source>
        <dbReference type="Proteomes" id="UP000196158"/>
    </source>
</evidence>
<keyword evidence="8" id="KW-0493">Microtubule</keyword>
<evidence type="ECO:0000256" key="8">
    <source>
        <dbReference type="ARBA" id="ARBA00022701"/>
    </source>
</evidence>
<gene>
    <name evidence="18" type="ORF">KASA_0D00451G</name>
</gene>
<dbReference type="GO" id="GO:0008608">
    <property type="term" value="P:attachment of spindle microtubules to kinetochore"/>
    <property type="evidence" value="ECO:0007669"/>
    <property type="project" value="InterPro"/>
</dbReference>
<evidence type="ECO:0000256" key="5">
    <source>
        <dbReference type="ARBA" id="ARBA00022454"/>
    </source>
</evidence>
<evidence type="ECO:0000256" key="14">
    <source>
        <dbReference type="ARBA" id="ARBA00023306"/>
    </source>
</evidence>
<evidence type="ECO:0000256" key="12">
    <source>
        <dbReference type="ARBA" id="ARBA00023212"/>
    </source>
</evidence>
<dbReference type="PANTHER" id="PTHR28017">
    <property type="entry name" value="DASH COMPLEX SUBUNIT DAD3"/>
    <property type="match status" value="1"/>
</dbReference>
<dbReference type="OrthoDB" id="2443965at2759"/>
<keyword evidence="14" id="KW-0131">Cell cycle</keyword>
<dbReference type="PANTHER" id="PTHR28017:SF1">
    <property type="entry name" value="DASH COMPLEX SUBUNIT DAD3"/>
    <property type="match status" value="1"/>
</dbReference>
<keyword evidence="12" id="KW-0206">Cytoskeleton</keyword>
<evidence type="ECO:0000256" key="4">
    <source>
        <dbReference type="ARBA" id="ARBA00006277"/>
    </source>
</evidence>
<dbReference type="GO" id="GO:0051301">
    <property type="term" value="P:cell division"/>
    <property type="evidence" value="ECO:0007669"/>
    <property type="project" value="UniProtKB-KW"/>
</dbReference>
<dbReference type="EMBL" id="FXLY01000015">
    <property type="protein sequence ID" value="SMN22887.1"/>
    <property type="molecule type" value="Genomic_DNA"/>
</dbReference>
<evidence type="ECO:0000256" key="1">
    <source>
        <dbReference type="ARBA" id="ARBA00004123"/>
    </source>
</evidence>